<evidence type="ECO:0000256" key="1">
    <source>
        <dbReference type="SAM" id="Phobius"/>
    </source>
</evidence>
<reference evidence="2" key="1">
    <citation type="submission" date="2021-01" db="EMBL/GenBank/DDBJ databases">
        <title>Chromosome-level genome assembly of a human fungal pathogen reveals clustering of transcriptionally co-regulated genes.</title>
        <authorList>
            <person name="Voorhies M."/>
            <person name="Cohen S."/>
            <person name="Shea T.P."/>
            <person name="Petrus S."/>
            <person name="Munoz J.F."/>
            <person name="Poplawski S."/>
            <person name="Goldman W.E."/>
            <person name="Michael T."/>
            <person name="Cuomo C.A."/>
            <person name="Sil A."/>
            <person name="Beyhan S."/>
        </authorList>
    </citation>
    <scope>NUCLEOTIDE SEQUENCE</scope>
    <source>
        <strain evidence="2">H88</strain>
    </source>
</reference>
<accession>A0A8A1LP70</accession>
<dbReference type="Proteomes" id="UP000663419">
    <property type="component" value="Chromosome 4"/>
</dbReference>
<sequence length="106" mass="12437">MVKKRRRICFYFDISFIFSVMWFHGVLKALKRSRGETYAELLGIGKMNLRYLALQLTCLYGQQMSGEANDYDNLLLAFRWNSLALYIANEPSHRTSGAKDIEEYRL</sequence>
<feature type="transmembrane region" description="Helical" evidence="1">
    <location>
        <begin position="9"/>
        <end position="27"/>
    </location>
</feature>
<keyword evidence="1" id="KW-1133">Transmembrane helix</keyword>
<dbReference type="AlphaFoldDB" id="A0A8A1LP70"/>
<dbReference type="VEuPathDB" id="FungiDB:I7I53_03523"/>
<name>A0A8A1LP70_AJEC8</name>
<proteinExistence type="predicted"/>
<organism evidence="2 3">
    <name type="scientific">Ajellomyces capsulatus (strain H88)</name>
    <name type="common">Darling's disease fungus</name>
    <name type="synonym">Histoplasma capsulatum</name>
    <dbReference type="NCBI Taxonomy" id="544711"/>
    <lineage>
        <taxon>Eukaryota</taxon>
        <taxon>Fungi</taxon>
        <taxon>Dikarya</taxon>
        <taxon>Ascomycota</taxon>
        <taxon>Pezizomycotina</taxon>
        <taxon>Eurotiomycetes</taxon>
        <taxon>Eurotiomycetidae</taxon>
        <taxon>Onygenales</taxon>
        <taxon>Ajellomycetaceae</taxon>
        <taxon>Histoplasma</taxon>
    </lineage>
</organism>
<keyword evidence="1" id="KW-0472">Membrane</keyword>
<protein>
    <submittedName>
        <fullName evidence="2">Uncharacterized protein</fullName>
    </submittedName>
</protein>
<evidence type="ECO:0000313" key="2">
    <source>
        <dbReference type="EMBL" id="QSS55601.1"/>
    </source>
</evidence>
<keyword evidence="1" id="KW-0812">Transmembrane</keyword>
<gene>
    <name evidence="2" type="ORF">I7I53_03523</name>
</gene>
<evidence type="ECO:0000313" key="3">
    <source>
        <dbReference type="Proteomes" id="UP000663419"/>
    </source>
</evidence>
<dbReference type="EMBL" id="CP069105">
    <property type="protein sequence ID" value="QSS55601.1"/>
    <property type="molecule type" value="Genomic_DNA"/>
</dbReference>